<evidence type="ECO:0000256" key="6">
    <source>
        <dbReference type="ARBA" id="ARBA00022927"/>
    </source>
</evidence>
<feature type="transmembrane region" description="Helical" evidence="10">
    <location>
        <begin position="265"/>
        <end position="298"/>
    </location>
</feature>
<feature type="transmembrane region" description="Helical" evidence="10">
    <location>
        <begin position="200"/>
        <end position="220"/>
    </location>
</feature>
<dbReference type="AlphaFoldDB" id="A0A084FYQ8"/>
<feature type="transmembrane region" description="Helical" evidence="10">
    <location>
        <begin position="590"/>
        <end position="613"/>
    </location>
</feature>
<evidence type="ECO:0000256" key="9">
    <source>
        <dbReference type="SAM" id="MobiDB-lite"/>
    </source>
</evidence>
<feature type="transmembrane region" description="Helical" evidence="10">
    <location>
        <begin position="662"/>
        <end position="684"/>
    </location>
</feature>
<keyword evidence="7 10" id="KW-1133">Transmembrane helix</keyword>
<name>A0A084FYQ8_PSEDA</name>
<feature type="region of interest" description="Disordered" evidence="9">
    <location>
        <begin position="1"/>
        <end position="70"/>
    </location>
</feature>
<dbReference type="OrthoDB" id="9986677at2759"/>
<evidence type="ECO:0000313" key="12">
    <source>
        <dbReference type="Proteomes" id="UP000028545"/>
    </source>
</evidence>
<feature type="transmembrane region" description="Helical" evidence="10">
    <location>
        <begin position="310"/>
        <end position="333"/>
    </location>
</feature>
<feature type="transmembrane region" description="Helical" evidence="10">
    <location>
        <begin position="96"/>
        <end position="114"/>
    </location>
</feature>
<dbReference type="GO" id="GO:0015031">
    <property type="term" value="P:protein transport"/>
    <property type="evidence" value="ECO:0007669"/>
    <property type="project" value="UniProtKB-KW"/>
</dbReference>
<evidence type="ECO:0000256" key="5">
    <source>
        <dbReference type="ARBA" id="ARBA00022856"/>
    </source>
</evidence>
<comment type="subcellular location">
    <subcellularLocation>
        <location evidence="1">Membrane</location>
        <topology evidence="1">Multi-pass membrane protein</topology>
    </subcellularLocation>
</comment>
<comment type="caution">
    <text evidence="11">The sequence shown here is derived from an EMBL/GenBank/DDBJ whole genome shotgun (WGS) entry which is preliminary data.</text>
</comment>
<keyword evidence="12" id="KW-1185">Reference proteome</keyword>
<accession>A0A084FYQ8</accession>
<feature type="transmembrane region" description="Helical" evidence="10">
    <location>
        <begin position="500"/>
        <end position="524"/>
    </location>
</feature>
<dbReference type="HOGENOM" id="CLU_004965_3_2_1"/>
<protein>
    <submittedName>
        <fullName evidence="11">Uncharacterized protein</fullName>
    </submittedName>
</protein>
<proteinExistence type="inferred from homology"/>
<gene>
    <name evidence="11" type="ORF">SAPIO_CDS9279</name>
</gene>
<dbReference type="RefSeq" id="XP_016640019.1">
    <property type="nucleotide sequence ID" value="XM_016790716.1"/>
</dbReference>
<dbReference type="GO" id="GO:0035673">
    <property type="term" value="F:oligopeptide transmembrane transporter activity"/>
    <property type="evidence" value="ECO:0007669"/>
    <property type="project" value="InterPro"/>
</dbReference>
<evidence type="ECO:0000256" key="10">
    <source>
        <dbReference type="SAM" id="Phobius"/>
    </source>
</evidence>
<keyword evidence="3" id="KW-0813">Transport</keyword>
<dbReference type="EMBL" id="JOWA01000132">
    <property type="protein sequence ID" value="KEZ40220.1"/>
    <property type="molecule type" value="Genomic_DNA"/>
</dbReference>
<keyword evidence="4 10" id="KW-0812">Transmembrane</keyword>
<evidence type="ECO:0000313" key="11">
    <source>
        <dbReference type="EMBL" id="KEZ40220.1"/>
    </source>
</evidence>
<dbReference type="InterPro" id="IPR004648">
    <property type="entry name" value="Oligpept_transpt"/>
</dbReference>
<dbReference type="PANTHER" id="PTHR22601">
    <property type="entry name" value="ISP4 LIKE PROTEIN"/>
    <property type="match status" value="1"/>
</dbReference>
<feature type="transmembrane region" description="Helical" evidence="10">
    <location>
        <begin position="475"/>
        <end position="494"/>
    </location>
</feature>
<dbReference type="GeneID" id="27728351"/>
<feature type="transmembrane region" description="Helical" evidence="10">
    <location>
        <begin position="340"/>
        <end position="357"/>
    </location>
</feature>
<evidence type="ECO:0000256" key="1">
    <source>
        <dbReference type="ARBA" id="ARBA00004141"/>
    </source>
</evidence>
<organism evidence="11 12">
    <name type="scientific">Pseudallescheria apiosperma</name>
    <name type="common">Scedosporium apiospermum</name>
    <dbReference type="NCBI Taxonomy" id="563466"/>
    <lineage>
        <taxon>Eukaryota</taxon>
        <taxon>Fungi</taxon>
        <taxon>Dikarya</taxon>
        <taxon>Ascomycota</taxon>
        <taxon>Pezizomycotina</taxon>
        <taxon>Sordariomycetes</taxon>
        <taxon>Hypocreomycetidae</taxon>
        <taxon>Microascales</taxon>
        <taxon>Microascaceae</taxon>
        <taxon>Scedosporium</taxon>
    </lineage>
</organism>
<dbReference type="InterPro" id="IPR004813">
    <property type="entry name" value="OPT"/>
</dbReference>
<evidence type="ECO:0000256" key="3">
    <source>
        <dbReference type="ARBA" id="ARBA00022448"/>
    </source>
</evidence>
<feature type="transmembrane region" description="Helical" evidence="10">
    <location>
        <begin position="704"/>
        <end position="727"/>
    </location>
</feature>
<reference evidence="11 12" key="1">
    <citation type="journal article" date="2014" name="Genome Announc.">
        <title>Draft genome sequence of the pathogenic fungus Scedosporium apiospermum.</title>
        <authorList>
            <person name="Vandeputte P."/>
            <person name="Ghamrawi S."/>
            <person name="Rechenmann M."/>
            <person name="Iltis A."/>
            <person name="Giraud S."/>
            <person name="Fleury M."/>
            <person name="Thornton C."/>
            <person name="Delhaes L."/>
            <person name="Meyer W."/>
            <person name="Papon N."/>
            <person name="Bouchara J.P."/>
        </authorList>
    </citation>
    <scope>NUCLEOTIDE SEQUENCE [LARGE SCALE GENOMIC DNA]</scope>
    <source>
        <strain evidence="11 12">IHEM 14462</strain>
    </source>
</reference>
<feature type="transmembrane region" description="Helical" evidence="10">
    <location>
        <begin position="419"/>
        <end position="437"/>
    </location>
</feature>
<keyword evidence="8 10" id="KW-0472">Membrane</keyword>
<dbReference type="GO" id="GO:0016020">
    <property type="term" value="C:membrane"/>
    <property type="evidence" value="ECO:0007669"/>
    <property type="project" value="UniProtKB-SubCell"/>
</dbReference>
<dbReference type="NCBIfam" id="TIGR00728">
    <property type="entry name" value="OPT_sfam"/>
    <property type="match status" value="1"/>
</dbReference>
<evidence type="ECO:0000256" key="4">
    <source>
        <dbReference type="ARBA" id="ARBA00022692"/>
    </source>
</evidence>
<evidence type="ECO:0000256" key="7">
    <source>
        <dbReference type="ARBA" id="ARBA00022989"/>
    </source>
</evidence>
<dbReference type="KEGG" id="sapo:SAPIO_CDS9279"/>
<sequence>MTATHSKEISTDPREVTSPIGSDASAANRDDEKNSADDIPMSEKPPFLFTTTDDNDSSGETAFSEDDPRVRDIPPYVRRVVSLHDDPTLPTLTFRYFILSIIFVVPGAFLSQMSHYRTTYAPYSIFFVQLASSYVGDWWAKALPSRQVRIPFTQWGFNTNPGPFSVKEHVLITITAASGATYNLGYTPVSIAELYFGQRINPAVAIFFMWGIVWTGYSFAAIARQFLIYDPIYPWFQALCQTALFETQKKQRTHPTALSRKQTRVFWWVLLAVILWQFLPEYVFPMLGSLAVICWFAPNNPTANFVGAGFGGMGVLNFSLDWSSVAAYISLFLTPWWTQVVMFLAFVVNCWILLPIAKFKGLGEWDKKLMSNRLFLENGTSYPMTQLLTPDVSFNETAYQELGPPYASLQLRWNMFFDYASYTSALVWIGLFGYKQIKDAVIKLRARSRGKSRSIAHQYNDQLSILQRAYDDVPLWWYLTLFSAAFISLLVIVATNSLFIPWWTLLVAVGTGAVIVLPMGWLYALSNFQIEVGTTNELLYGLMVNAVHGHKNPTGASVYGSIAGNAWYRAQWFLQDQKLGHYMHCPPKTVFFAQWFGSLLGIPINYAVVRWVLNTKRDYLTGELVDPTHQWTGQSLASNLTMAVQYVLLGPIRLFKEPIYKVVPYGFLVGLLAPLLVFALHRTFPRYKFHLWNTPIFFSCMSRWYGNISTGFLSSFIGGFVVMFWAYRYRYPLWARWNYILAAAFDAGFNFNMLLIFLFFGAGKVVSMPHWWGNDKRSSERCFGLE</sequence>
<dbReference type="OMA" id="YMHIPPR"/>
<keyword evidence="6" id="KW-0653">Protein transport</keyword>
<evidence type="ECO:0000256" key="2">
    <source>
        <dbReference type="ARBA" id="ARBA00008807"/>
    </source>
</evidence>
<feature type="compositionally biased region" description="Basic and acidic residues" evidence="9">
    <location>
        <begin position="1"/>
        <end position="15"/>
    </location>
</feature>
<feature type="transmembrane region" description="Helical" evidence="10">
    <location>
        <begin position="739"/>
        <end position="762"/>
    </location>
</feature>
<dbReference type="Proteomes" id="UP000028545">
    <property type="component" value="Unassembled WGS sequence"/>
</dbReference>
<evidence type="ECO:0000256" key="8">
    <source>
        <dbReference type="ARBA" id="ARBA00023136"/>
    </source>
</evidence>
<keyword evidence="5" id="KW-0571">Peptide transport</keyword>
<dbReference type="VEuPathDB" id="FungiDB:SAPIO_CDS9279"/>
<comment type="similarity">
    <text evidence="2">Belongs to the oligopeptide OPT transporter family.</text>
</comment>
<dbReference type="Pfam" id="PF03169">
    <property type="entry name" value="OPT"/>
    <property type="match status" value="1"/>
</dbReference>